<dbReference type="OMA" id="ILTWLFY"/>
<dbReference type="InterPro" id="IPR001623">
    <property type="entry name" value="DnaJ_domain"/>
</dbReference>
<evidence type="ECO:0000259" key="2">
    <source>
        <dbReference type="PROSITE" id="PS50076"/>
    </source>
</evidence>
<proteinExistence type="predicted"/>
<feature type="compositionally biased region" description="Low complexity" evidence="1">
    <location>
        <begin position="514"/>
        <end position="552"/>
    </location>
</feature>
<feature type="compositionally biased region" description="Low complexity" evidence="1">
    <location>
        <begin position="653"/>
        <end position="702"/>
    </location>
</feature>
<dbReference type="EMBL" id="JRES01000142">
    <property type="protein sequence ID" value="KNC33875.1"/>
    <property type="molecule type" value="Genomic_DNA"/>
</dbReference>
<feature type="compositionally biased region" description="Polar residues" evidence="1">
    <location>
        <begin position="1085"/>
        <end position="1101"/>
    </location>
</feature>
<dbReference type="InterPro" id="IPR052317">
    <property type="entry name" value="Viral_replicn-host_int_reg"/>
</dbReference>
<feature type="region of interest" description="Disordered" evidence="1">
    <location>
        <begin position="567"/>
        <end position="702"/>
    </location>
</feature>
<dbReference type="Pfam" id="PF14901">
    <property type="entry name" value="Jiv90"/>
    <property type="match status" value="1"/>
</dbReference>
<feature type="region of interest" description="Disordered" evidence="1">
    <location>
        <begin position="1"/>
        <end position="34"/>
    </location>
</feature>
<dbReference type="CDD" id="cd06257">
    <property type="entry name" value="DnaJ"/>
    <property type="match status" value="1"/>
</dbReference>
<dbReference type="Pfam" id="PF00226">
    <property type="entry name" value="DnaJ"/>
    <property type="match status" value="1"/>
</dbReference>
<dbReference type="Gene3D" id="1.10.287.110">
    <property type="entry name" value="DnaJ domain"/>
    <property type="match status" value="1"/>
</dbReference>
<feature type="domain" description="J" evidence="2">
    <location>
        <begin position="840"/>
        <end position="904"/>
    </location>
</feature>
<dbReference type="SMART" id="SM00271">
    <property type="entry name" value="DnaJ"/>
    <property type="match status" value="1"/>
</dbReference>
<dbReference type="InterPro" id="IPR036869">
    <property type="entry name" value="J_dom_sf"/>
</dbReference>
<evidence type="ECO:0000256" key="1">
    <source>
        <dbReference type="SAM" id="MobiDB-lite"/>
    </source>
</evidence>
<dbReference type="InterPro" id="IPR032843">
    <property type="entry name" value="Jiv"/>
</dbReference>
<evidence type="ECO:0000313" key="3">
    <source>
        <dbReference type="EMBL" id="KNC33875.1"/>
    </source>
</evidence>
<feature type="compositionally biased region" description="Low complexity" evidence="1">
    <location>
        <begin position="1026"/>
        <end position="1051"/>
    </location>
</feature>
<feature type="compositionally biased region" description="Low complexity" evidence="1">
    <location>
        <begin position="630"/>
        <end position="645"/>
    </location>
</feature>
<dbReference type="SUPFAM" id="SSF46565">
    <property type="entry name" value="Chaperone J-domain"/>
    <property type="match status" value="1"/>
</dbReference>
<reference evidence="3 4" key="1">
    <citation type="journal article" date="2015" name="Nat. Commun.">
        <title>Lucilia cuprina genome unlocks parasitic fly biology to underpin future interventions.</title>
        <authorList>
            <person name="Anstead C.A."/>
            <person name="Korhonen P.K."/>
            <person name="Young N.D."/>
            <person name="Hall R.S."/>
            <person name="Jex A.R."/>
            <person name="Murali S.C."/>
            <person name="Hughes D.S."/>
            <person name="Lee S.F."/>
            <person name="Perry T."/>
            <person name="Stroehlein A.J."/>
            <person name="Ansell B.R."/>
            <person name="Breugelmans B."/>
            <person name="Hofmann A."/>
            <person name="Qu J."/>
            <person name="Dugan S."/>
            <person name="Lee S.L."/>
            <person name="Chao H."/>
            <person name="Dinh H."/>
            <person name="Han Y."/>
            <person name="Doddapaneni H.V."/>
            <person name="Worley K.C."/>
            <person name="Muzny D.M."/>
            <person name="Ioannidis P."/>
            <person name="Waterhouse R.M."/>
            <person name="Zdobnov E.M."/>
            <person name="James P.J."/>
            <person name="Bagnall N.H."/>
            <person name="Kotze A.C."/>
            <person name="Gibbs R.A."/>
            <person name="Richards S."/>
            <person name="Batterham P."/>
            <person name="Gasser R.B."/>
        </authorList>
    </citation>
    <scope>NUCLEOTIDE SEQUENCE [LARGE SCALE GENOMIC DNA]</scope>
    <source>
        <strain evidence="3 4">LS</strain>
        <tissue evidence="3">Full body</tissue>
    </source>
</reference>
<feature type="compositionally biased region" description="Polar residues" evidence="1">
    <location>
        <begin position="496"/>
        <end position="505"/>
    </location>
</feature>
<feature type="region of interest" description="Disordered" evidence="1">
    <location>
        <begin position="195"/>
        <end position="226"/>
    </location>
</feature>
<organism evidence="3 4">
    <name type="scientific">Lucilia cuprina</name>
    <name type="common">Green bottle fly</name>
    <name type="synonym">Australian sheep blowfly</name>
    <dbReference type="NCBI Taxonomy" id="7375"/>
    <lineage>
        <taxon>Eukaryota</taxon>
        <taxon>Metazoa</taxon>
        <taxon>Ecdysozoa</taxon>
        <taxon>Arthropoda</taxon>
        <taxon>Hexapoda</taxon>
        <taxon>Insecta</taxon>
        <taxon>Pterygota</taxon>
        <taxon>Neoptera</taxon>
        <taxon>Endopterygota</taxon>
        <taxon>Diptera</taxon>
        <taxon>Brachycera</taxon>
        <taxon>Muscomorpha</taxon>
        <taxon>Oestroidea</taxon>
        <taxon>Calliphoridae</taxon>
        <taxon>Luciliinae</taxon>
        <taxon>Lucilia</taxon>
    </lineage>
</organism>
<dbReference type="PROSITE" id="PS50076">
    <property type="entry name" value="DNAJ_2"/>
    <property type="match status" value="1"/>
</dbReference>
<feature type="region of interest" description="Disordered" evidence="1">
    <location>
        <begin position="438"/>
        <end position="552"/>
    </location>
</feature>
<evidence type="ECO:0000313" key="4">
    <source>
        <dbReference type="Proteomes" id="UP000037069"/>
    </source>
</evidence>
<feature type="compositionally biased region" description="Low complexity" evidence="1">
    <location>
        <begin position="438"/>
        <end position="467"/>
    </location>
</feature>
<accession>A0A0L0CNJ4</accession>
<dbReference type="PANTHER" id="PTHR44665">
    <property type="entry name" value="DNAJ HOMOLOG SUBFAMILY C MEMBER 14"/>
    <property type="match status" value="1"/>
</dbReference>
<name>A0A0L0CNJ4_LUCCU</name>
<sequence>MSTPSSHNDGPTGRTEFYGHGLNPNLASPPQLQQQQLHMPLQQQSFINTNNNIGLQQQTAVLQQQAAQNPTSAATTITAPPTQFVHWSNPLMGGATFMQPPPQPTPAAAPQQQQQQFNDFLFNIQAQAAYAAAAAAVPPTQVPSSTSPQETYSVLRVGNGNFLKIYHCPENAIIPLKGETSFNPMTQYNQAQPTTLHHVNPQGGAAGTAPLQQQQSQSQITGSANSASTPVFNSYELFSSNTFTQLPTAEMPPILLLGPTTKPPTITATEDISHSETNQTNNTETNVIIHNMPNNSKNWTGGNHPVAAPLYTQFENCPSNQEQLETLNHISVNPELSLTNNNISGSSNEATLEKTLNNAHIAIQQQPQLNLNPSIPQENIKQSITSSSSPATAATLLPSSIIKTEIPRQEAPKKRIVAEVKPMRMTYSDVLSKFNNQTQNNQQNNLNNLSMTTTANPTSTTAANSTNQRSQQKSTKNDSNNANNSSINLRRLGDDSTVTRSSSKKSPTHENKENQQQQQMINNKLNNNNQKRSNANTSTLNGTNNNNIGISSNKSATTIQKNLINNSKNNTLNINNGNSSSSSSNHNNDNQQSKKQRSNKNSEIQNNGGSKNYNGEQRGTSKSSTNSAPNNSTQSTNVYNSTNNTYARKPTKSSNSGNSSSATGQQRSRYQNNSNASYSYSSTKRRNNSSYGPSSSLNNSSYANGAGNNRNYELAKRFLQAWYTYTLKILTWLFYLVYDIVVLGCSILYERLLYAYECGKMYAKQLHKDLKQNSNKPGIWFKNYCRKFDAKFSKTSKWAFWRRFYKKKPPEATSEAIKTGRLPATGEEAMYQLLNCKGKDAYSILGVPPNSSQEQIRKHYKKIAVLVHPDKNKQAGAEEAFKVLQRAFELIGEPENRLAYDQSLAEALHAEKAWTELHDLLSQLQTKITEAANTIRCSTCGLRHPRKITDRAHYAARECASCKIRHSAREGDIWAETSMLGLRWKYLALMEGKVYDITEWANCQKGALAHLEPNSHMVQYRIVRGAQQQHQQQQQQQQQKQQAQQQQQQHAGSQYPGPGGMGGKFKRDNIPTSEASLHEFLDNLYSGQHPQQQQQNTSAYAGSSRRRNRRN</sequence>
<protein>
    <recommendedName>
        <fullName evidence="2">J domain-containing protein</fullName>
    </recommendedName>
</protein>
<dbReference type="OrthoDB" id="1507364at2759"/>
<dbReference type="STRING" id="7375.A0A0L0CNJ4"/>
<dbReference type="Proteomes" id="UP000037069">
    <property type="component" value="Unassembled WGS sequence"/>
</dbReference>
<feature type="compositionally biased region" description="Low complexity" evidence="1">
    <location>
        <begin position="567"/>
        <end position="593"/>
    </location>
</feature>
<feature type="region of interest" description="Disordered" evidence="1">
    <location>
        <begin position="1025"/>
        <end position="1111"/>
    </location>
</feature>
<feature type="compositionally biased region" description="Polar residues" evidence="1">
    <location>
        <begin position="599"/>
        <end position="629"/>
    </location>
</feature>
<dbReference type="PANTHER" id="PTHR44665:SF1">
    <property type="entry name" value="DNAJ HOMOLOG SUBFAMILY C MEMBER 14"/>
    <property type="match status" value="1"/>
</dbReference>
<feature type="compositionally biased region" description="Low complexity" evidence="1">
    <location>
        <begin position="477"/>
        <end position="488"/>
    </location>
</feature>
<keyword evidence="4" id="KW-1185">Reference proteome</keyword>
<gene>
    <name evidence="3" type="ORF">FF38_13674</name>
</gene>
<comment type="caution">
    <text evidence="3">The sequence shown here is derived from an EMBL/GenBank/DDBJ whole genome shotgun (WGS) entry which is preliminary data.</text>
</comment>
<dbReference type="PRINTS" id="PR00625">
    <property type="entry name" value="JDOMAIN"/>
</dbReference>
<dbReference type="AlphaFoldDB" id="A0A0L0CNJ4"/>